<reference evidence="2 3" key="1">
    <citation type="submission" date="2016-10" db="EMBL/GenBank/DDBJ databases">
        <authorList>
            <person name="de Groot N.N."/>
        </authorList>
    </citation>
    <scope>NUCLEOTIDE SEQUENCE [LARGE SCALE GENOMIC DNA]</scope>
    <source>
        <strain evidence="2 3">DSM 10317</strain>
    </source>
</reference>
<evidence type="ECO:0000313" key="3">
    <source>
        <dbReference type="Proteomes" id="UP000199428"/>
    </source>
</evidence>
<proteinExistence type="predicted"/>
<sequence length="248" mass="27573">MKGMSSKDIRSGRLACSIILIISLLLILFYHCYNRSYAMPVQAAETEETADTEETLTFENTAMLSALAECTTVTITIEEESAVLAGPKKPLEEVTKTAYDIPSSFVSPVTGKTVSYKGGKTMERSNKITYGKCGYLNSIATPDSDGFMKLDDRYLIAVGSRFNTLPGQYIDLILQNGVVIKCIMGDAKADIDTDSTNIFTYRSRCCSEFIIDEKTIRKDIYERGNASLKYPTWDSPVVKMVVYDAYYS</sequence>
<evidence type="ECO:0000313" key="2">
    <source>
        <dbReference type="EMBL" id="SCZ81689.1"/>
    </source>
</evidence>
<accession>A0A1G5S7U2</accession>
<gene>
    <name evidence="2" type="ORF">SAMN02910350_02952</name>
</gene>
<dbReference type="Proteomes" id="UP000199428">
    <property type="component" value="Unassembled WGS sequence"/>
</dbReference>
<keyword evidence="1" id="KW-0812">Transmembrane</keyword>
<name>A0A1G5S7U2_PSEXY</name>
<organism evidence="2 3">
    <name type="scientific">Pseudobutyrivibrio xylanivorans</name>
    <dbReference type="NCBI Taxonomy" id="185007"/>
    <lineage>
        <taxon>Bacteria</taxon>
        <taxon>Bacillati</taxon>
        <taxon>Bacillota</taxon>
        <taxon>Clostridia</taxon>
        <taxon>Lachnospirales</taxon>
        <taxon>Lachnospiraceae</taxon>
        <taxon>Pseudobutyrivibrio</taxon>
    </lineage>
</organism>
<evidence type="ECO:0000256" key="1">
    <source>
        <dbReference type="SAM" id="Phobius"/>
    </source>
</evidence>
<feature type="transmembrane region" description="Helical" evidence="1">
    <location>
        <begin position="12"/>
        <end position="30"/>
    </location>
</feature>
<keyword evidence="1" id="KW-1133">Transmembrane helix</keyword>
<keyword evidence="1" id="KW-0472">Membrane</keyword>
<dbReference type="EMBL" id="FMWK01000028">
    <property type="protein sequence ID" value="SCZ81689.1"/>
    <property type="molecule type" value="Genomic_DNA"/>
</dbReference>
<dbReference type="AlphaFoldDB" id="A0A1G5S7U2"/>
<protein>
    <submittedName>
        <fullName evidence="2">Uncharacterized protein</fullName>
    </submittedName>
</protein>
<dbReference type="RefSeq" id="WP_090164410.1">
    <property type="nucleotide sequence ID" value="NZ_FMWK01000028.1"/>
</dbReference>